<dbReference type="GO" id="GO:0009086">
    <property type="term" value="P:methionine biosynthetic process"/>
    <property type="evidence" value="ECO:0007669"/>
    <property type="project" value="UniProtKB-KW"/>
</dbReference>
<keyword evidence="8" id="KW-0627">Porphyrin biosynthesis</keyword>
<evidence type="ECO:0000259" key="11">
    <source>
        <dbReference type="Pfam" id="PF00590"/>
    </source>
</evidence>
<evidence type="ECO:0000313" key="12">
    <source>
        <dbReference type="EMBL" id="GMM46865.1"/>
    </source>
</evidence>
<accession>A0AAV5R6C3</accession>
<evidence type="ECO:0000256" key="9">
    <source>
        <dbReference type="ARBA" id="ARBA00052360"/>
    </source>
</evidence>
<evidence type="ECO:0000256" key="8">
    <source>
        <dbReference type="ARBA" id="ARBA00023244"/>
    </source>
</evidence>
<comment type="function">
    <text evidence="10">Siroheme synthase involved in methionine biosynthesis.</text>
</comment>
<evidence type="ECO:0000256" key="7">
    <source>
        <dbReference type="ARBA" id="ARBA00023167"/>
    </source>
</evidence>
<gene>
    <name evidence="12" type="ORF">DAPK24_034400</name>
</gene>
<keyword evidence="4" id="KW-0028">Amino-acid biosynthesis</keyword>
<evidence type="ECO:0000256" key="3">
    <source>
        <dbReference type="ARBA" id="ARBA00022603"/>
    </source>
</evidence>
<dbReference type="InterPro" id="IPR012066">
    <property type="entry name" value="Met1_fungi"/>
</dbReference>
<dbReference type="GO" id="GO:0032259">
    <property type="term" value="P:methylation"/>
    <property type="evidence" value="ECO:0007669"/>
    <property type="project" value="UniProtKB-KW"/>
</dbReference>
<dbReference type="AlphaFoldDB" id="A0AAV5R6C3"/>
<dbReference type="PIRSF" id="PIRSF036555">
    <property type="entry name" value="SUMT_yeast"/>
    <property type="match status" value="1"/>
</dbReference>
<dbReference type="Pfam" id="PF00590">
    <property type="entry name" value="TP_methylase"/>
    <property type="match status" value="1"/>
</dbReference>
<dbReference type="CDD" id="cd11642">
    <property type="entry name" value="SUMT"/>
    <property type="match status" value="1"/>
</dbReference>
<dbReference type="GO" id="GO:0004851">
    <property type="term" value="F:uroporphyrin-III C-methyltransferase activity"/>
    <property type="evidence" value="ECO:0007669"/>
    <property type="project" value="UniProtKB-EC"/>
</dbReference>
<evidence type="ECO:0000256" key="10">
    <source>
        <dbReference type="ARBA" id="ARBA00055636"/>
    </source>
</evidence>
<dbReference type="EC" id="2.1.1.107" evidence="2"/>
<comment type="caution">
    <text evidence="12">The sequence shown here is derived from an EMBL/GenBank/DDBJ whole genome shotgun (WGS) entry which is preliminary data.</text>
</comment>
<evidence type="ECO:0000256" key="2">
    <source>
        <dbReference type="ARBA" id="ARBA00012162"/>
    </source>
</evidence>
<reference evidence="12 13" key="1">
    <citation type="journal article" date="2023" name="Elife">
        <title>Identification of key yeast species and microbe-microbe interactions impacting larval growth of Drosophila in the wild.</title>
        <authorList>
            <person name="Mure A."/>
            <person name="Sugiura Y."/>
            <person name="Maeda R."/>
            <person name="Honda K."/>
            <person name="Sakurai N."/>
            <person name="Takahashi Y."/>
            <person name="Watada M."/>
            <person name="Katoh T."/>
            <person name="Gotoh A."/>
            <person name="Gotoh Y."/>
            <person name="Taniguchi I."/>
            <person name="Nakamura K."/>
            <person name="Hayashi T."/>
            <person name="Katayama T."/>
            <person name="Uemura T."/>
            <person name="Hattori Y."/>
        </authorList>
    </citation>
    <scope>NUCLEOTIDE SEQUENCE [LARGE SCALE GENOMIC DNA]</scope>
    <source>
        <strain evidence="12 13">PK-24</strain>
    </source>
</reference>
<dbReference type="InterPro" id="IPR000878">
    <property type="entry name" value="4pyrrol_Mease"/>
</dbReference>
<dbReference type="GO" id="GO:0000103">
    <property type="term" value="P:sulfate assimilation"/>
    <property type="evidence" value="ECO:0007669"/>
    <property type="project" value="InterPro"/>
</dbReference>
<dbReference type="InterPro" id="IPR006366">
    <property type="entry name" value="CobA/CysG_C"/>
</dbReference>
<keyword evidence="7" id="KW-0486">Methionine biosynthesis</keyword>
<dbReference type="NCBIfam" id="TIGR01469">
    <property type="entry name" value="cobA_cysG_Cterm"/>
    <property type="match status" value="1"/>
</dbReference>
<evidence type="ECO:0000256" key="4">
    <source>
        <dbReference type="ARBA" id="ARBA00022605"/>
    </source>
</evidence>
<feature type="domain" description="Tetrapyrrole methylase" evidence="11">
    <location>
        <begin position="261"/>
        <end position="470"/>
    </location>
</feature>
<dbReference type="FunFam" id="3.30.950.10:FF:000005">
    <property type="entry name" value="Uroporphyrin-III c-methyltransferase, putative"/>
    <property type="match status" value="1"/>
</dbReference>
<dbReference type="GO" id="GO:0019354">
    <property type="term" value="P:siroheme biosynthetic process"/>
    <property type="evidence" value="ECO:0007669"/>
    <property type="project" value="InterPro"/>
</dbReference>
<dbReference type="InterPro" id="IPR035996">
    <property type="entry name" value="4pyrrol_Methylase_sf"/>
</dbReference>
<sequence>MKILTQLNTSNESILLVDETSSNHSISKNLINKLNLTLNSNPFKVILINPNLNISDIEKSLSLEDQSFIDKLSIINKSFELNDLFNLGRDEVLNIIDRLFILNNNNETTIPIETIYNTCIKNRIPINTFNSSKYSSFTLLSTYNNDNLQIGITTNLQGCKLSSRLKREIIKSIPPNINQIIENVSNLRKNINLNDNLNKKEKLKWLSQIIDYYPLKELGELKIDQLNDQINYTDIDDNASTVSSSSSSSSLASSTNKRGSISLIGSGPGSISNLTIGALNAIHEADLILADKLVPQEILDLIPKNVKVFIARKFPGNTDNAQEELLKIGLDAINEGLKVVRLKQGDPYIFGRGGEEYLFFKQHNIKCNVLCGLSSAFVATANAGIPTTHRGVADQVMICTGVGRKGKIPDNLPIYEPKRTTIFLMSIKRIVDILPILIDEKKWPKELPVAIVERASCGDERVIRTRLSDLVDVCNKIESRPPGLIVTGWACDVYTKLNDDEQFRIIETGQLDDANTNVELEKIVTLVK</sequence>
<dbReference type="Gene3D" id="3.40.50.720">
    <property type="entry name" value="NAD(P)-binding Rossmann-like Domain"/>
    <property type="match status" value="1"/>
</dbReference>
<keyword evidence="13" id="KW-1185">Reference proteome</keyword>
<name>A0AAV5R6C3_PICKL</name>
<evidence type="ECO:0000256" key="6">
    <source>
        <dbReference type="ARBA" id="ARBA00022691"/>
    </source>
</evidence>
<comment type="similarity">
    <text evidence="1">Belongs to the precorrin methyltransferase family.</text>
</comment>
<dbReference type="Gene3D" id="3.30.950.10">
    <property type="entry name" value="Methyltransferase, Cobalt-precorrin-4 Transmethylase, Domain 2"/>
    <property type="match status" value="1"/>
</dbReference>
<dbReference type="InterPro" id="IPR014776">
    <property type="entry name" value="4pyrrole_Mease_sub2"/>
</dbReference>
<evidence type="ECO:0000313" key="13">
    <source>
        <dbReference type="Proteomes" id="UP001378960"/>
    </source>
</evidence>
<dbReference type="EMBL" id="BTGB01000005">
    <property type="protein sequence ID" value="GMM46865.1"/>
    <property type="molecule type" value="Genomic_DNA"/>
</dbReference>
<dbReference type="SUPFAM" id="SSF53790">
    <property type="entry name" value="Tetrapyrrole methylase"/>
    <property type="match status" value="1"/>
</dbReference>
<organism evidence="12 13">
    <name type="scientific">Pichia kluyveri</name>
    <name type="common">Yeast</name>
    <dbReference type="NCBI Taxonomy" id="36015"/>
    <lineage>
        <taxon>Eukaryota</taxon>
        <taxon>Fungi</taxon>
        <taxon>Dikarya</taxon>
        <taxon>Ascomycota</taxon>
        <taxon>Saccharomycotina</taxon>
        <taxon>Pichiomycetes</taxon>
        <taxon>Pichiales</taxon>
        <taxon>Pichiaceae</taxon>
        <taxon>Pichia</taxon>
    </lineage>
</organism>
<keyword evidence="3" id="KW-0489">Methyltransferase</keyword>
<dbReference type="Proteomes" id="UP001378960">
    <property type="component" value="Unassembled WGS sequence"/>
</dbReference>
<dbReference type="InterPro" id="IPR014777">
    <property type="entry name" value="4pyrrole_Mease_sub1"/>
</dbReference>
<dbReference type="PANTHER" id="PTHR45790">
    <property type="entry name" value="SIROHEME SYNTHASE-RELATED"/>
    <property type="match status" value="1"/>
</dbReference>
<evidence type="ECO:0000256" key="1">
    <source>
        <dbReference type="ARBA" id="ARBA00005879"/>
    </source>
</evidence>
<keyword evidence="6" id="KW-0949">S-adenosyl-L-methionine</keyword>
<protein>
    <recommendedName>
        <fullName evidence="2">uroporphyrinogen-III C-methyltransferase</fullName>
        <ecNumber evidence="2">2.1.1.107</ecNumber>
    </recommendedName>
</protein>
<comment type="catalytic activity">
    <reaction evidence="9">
        <text>uroporphyrinogen III + 2 S-adenosyl-L-methionine = precorrin-2 + 2 S-adenosyl-L-homocysteine + H(+)</text>
        <dbReference type="Rhea" id="RHEA:32459"/>
        <dbReference type="ChEBI" id="CHEBI:15378"/>
        <dbReference type="ChEBI" id="CHEBI:57308"/>
        <dbReference type="ChEBI" id="CHEBI:57856"/>
        <dbReference type="ChEBI" id="CHEBI:58827"/>
        <dbReference type="ChEBI" id="CHEBI:59789"/>
        <dbReference type="EC" id="2.1.1.107"/>
    </reaction>
</comment>
<dbReference type="Gene3D" id="3.40.1010.10">
    <property type="entry name" value="Cobalt-precorrin-4 Transmethylase, Domain 1"/>
    <property type="match status" value="1"/>
</dbReference>
<keyword evidence="5" id="KW-0808">Transferase</keyword>
<evidence type="ECO:0000256" key="5">
    <source>
        <dbReference type="ARBA" id="ARBA00022679"/>
    </source>
</evidence>
<dbReference type="PANTHER" id="PTHR45790:SF6">
    <property type="entry name" value="UROPORPHYRINOGEN-III C-METHYLTRANSFERASE"/>
    <property type="match status" value="1"/>
</dbReference>
<dbReference type="SUPFAM" id="SSF75615">
    <property type="entry name" value="Siroheme synthase middle domains-like"/>
    <property type="match status" value="1"/>
</dbReference>
<dbReference type="FunFam" id="3.40.1010.10:FF:000006">
    <property type="entry name" value="Siroheme synthase, putative"/>
    <property type="match status" value="1"/>
</dbReference>
<proteinExistence type="inferred from homology"/>
<dbReference type="InterPro" id="IPR050161">
    <property type="entry name" value="Siro_Cobalamin_biosynth"/>
</dbReference>